<feature type="non-terminal residue" evidence="1">
    <location>
        <position position="1"/>
    </location>
</feature>
<proteinExistence type="predicted"/>
<gene>
    <name evidence="1" type="ORF">g.1804</name>
</gene>
<dbReference type="SUPFAM" id="SSF56672">
    <property type="entry name" value="DNA/RNA polymerases"/>
    <property type="match status" value="1"/>
</dbReference>
<name>A0A1B6LGK6_9HEMI</name>
<dbReference type="AlphaFoldDB" id="A0A1B6LGK6"/>
<sequence length="113" mass="12549">NQKVPLLSGKAALELGLIEVIVSEIDGQTAEQMFPNVFQAIGKINHPYKIVIKDGAEPYAVAAPRRISLNLLDQVKQELNFMIDQDIIKPVTYPSDWCAPIVVVPRKNGKVRI</sequence>
<protein>
    <recommendedName>
        <fullName evidence="2">Reverse transcriptase domain-containing protein</fullName>
    </recommendedName>
</protein>
<feature type="non-terminal residue" evidence="1">
    <location>
        <position position="113"/>
    </location>
</feature>
<dbReference type="Gene3D" id="3.10.10.10">
    <property type="entry name" value="HIV Type 1 Reverse Transcriptase, subunit A, domain 1"/>
    <property type="match status" value="1"/>
</dbReference>
<reference evidence="1" key="1">
    <citation type="submission" date="2015-11" db="EMBL/GenBank/DDBJ databases">
        <title>De novo transcriptome assembly of four potential Pierce s Disease insect vectors from Arizona vineyards.</title>
        <authorList>
            <person name="Tassone E.E."/>
        </authorList>
    </citation>
    <scope>NUCLEOTIDE SEQUENCE</scope>
</reference>
<evidence type="ECO:0000313" key="1">
    <source>
        <dbReference type="EMBL" id="JAT22831.1"/>
    </source>
</evidence>
<dbReference type="InterPro" id="IPR043502">
    <property type="entry name" value="DNA/RNA_pol_sf"/>
</dbReference>
<evidence type="ECO:0008006" key="2">
    <source>
        <dbReference type="Google" id="ProtNLM"/>
    </source>
</evidence>
<dbReference type="GO" id="GO:0071897">
    <property type="term" value="P:DNA biosynthetic process"/>
    <property type="evidence" value="ECO:0007669"/>
    <property type="project" value="UniProtKB-ARBA"/>
</dbReference>
<dbReference type="PANTHER" id="PTHR37984">
    <property type="entry name" value="PROTEIN CBG26694"/>
    <property type="match status" value="1"/>
</dbReference>
<dbReference type="InterPro" id="IPR050951">
    <property type="entry name" value="Retrovirus_Pol_polyprotein"/>
</dbReference>
<accession>A0A1B6LGK6</accession>
<dbReference type="PANTHER" id="PTHR37984:SF11">
    <property type="entry name" value="INTEGRASE CATALYTIC DOMAIN-CONTAINING PROTEIN"/>
    <property type="match status" value="1"/>
</dbReference>
<organism evidence="1">
    <name type="scientific">Graphocephala atropunctata</name>
    <dbReference type="NCBI Taxonomy" id="36148"/>
    <lineage>
        <taxon>Eukaryota</taxon>
        <taxon>Metazoa</taxon>
        <taxon>Ecdysozoa</taxon>
        <taxon>Arthropoda</taxon>
        <taxon>Hexapoda</taxon>
        <taxon>Insecta</taxon>
        <taxon>Pterygota</taxon>
        <taxon>Neoptera</taxon>
        <taxon>Paraneoptera</taxon>
        <taxon>Hemiptera</taxon>
        <taxon>Auchenorrhyncha</taxon>
        <taxon>Membracoidea</taxon>
        <taxon>Cicadellidae</taxon>
        <taxon>Cicadellinae</taxon>
        <taxon>Cicadellini</taxon>
        <taxon>Graphocephala</taxon>
    </lineage>
</organism>
<dbReference type="EMBL" id="GEBQ01017146">
    <property type="protein sequence ID" value="JAT22831.1"/>
    <property type="molecule type" value="Transcribed_RNA"/>
</dbReference>